<dbReference type="GO" id="GO:0006352">
    <property type="term" value="P:DNA-templated transcription initiation"/>
    <property type="evidence" value="ECO:0007669"/>
    <property type="project" value="InterPro"/>
</dbReference>
<dbReference type="EMBL" id="JYNZ01000002">
    <property type="protein sequence ID" value="KXK27415.1"/>
    <property type="molecule type" value="Genomic_DNA"/>
</dbReference>
<proteinExistence type="inferred from homology"/>
<evidence type="ECO:0000313" key="8">
    <source>
        <dbReference type="Proteomes" id="UP000070457"/>
    </source>
</evidence>
<dbReference type="Pfam" id="PF04542">
    <property type="entry name" value="Sigma70_r2"/>
    <property type="match status" value="1"/>
</dbReference>
<gene>
    <name evidence="7" type="primary">sigH</name>
    <name evidence="7" type="ORF">TR69_WS6001000291</name>
</gene>
<dbReference type="InterPro" id="IPR013324">
    <property type="entry name" value="RNA_pol_sigma_r3/r4-like"/>
</dbReference>
<evidence type="ECO:0000256" key="2">
    <source>
        <dbReference type="ARBA" id="ARBA00023015"/>
    </source>
</evidence>
<evidence type="ECO:0000256" key="3">
    <source>
        <dbReference type="ARBA" id="ARBA00023082"/>
    </source>
</evidence>
<dbReference type="PANTHER" id="PTHR43133:SF62">
    <property type="entry name" value="RNA POLYMERASE SIGMA FACTOR SIGZ"/>
    <property type="match status" value="1"/>
</dbReference>
<organism evidence="7 8">
    <name type="scientific">candidate division WS6 bacterium OLB20</name>
    <dbReference type="NCBI Taxonomy" id="1617426"/>
    <lineage>
        <taxon>Bacteria</taxon>
        <taxon>Candidatus Dojkabacteria</taxon>
    </lineage>
</organism>
<protein>
    <submittedName>
        <fullName evidence="7">ECF RNA polymerase sigma factor SigH</fullName>
    </submittedName>
</protein>
<dbReference type="InterPro" id="IPR014284">
    <property type="entry name" value="RNA_pol_sigma-70_dom"/>
</dbReference>
<evidence type="ECO:0000313" key="7">
    <source>
        <dbReference type="EMBL" id="KXK27415.1"/>
    </source>
</evidence>
<comment type="similarity">
    <text evidence="1">Belongs to the sigma-70 factor family. ECF subfamily.</text>
</comment>
<keyword evidence="3" id="KW-0731">Sigma factor</keyword>
<keyword evidence="2" id="KW-0805">Transcription regulation</keyword>
<dbReference type="PANTHER" id="PTHR43133">
    <property type="entry name" value="RNA POLYMERASE ECF-TYPE SIGMA FACTO"/>
    <property type="match status" value="1"/>
</dbReference>
<dbReference type="InterPro" id="IPR039425">
    <property type="entry name" value="RNA_pol_sigma-70-like"/>
</dbReference>
<keyword evidence="4" id="KW-0804">Transcription</keyword>
<dbReference type="Proteomes" id="UP000070457">
    <property type="component" value="Unassembled WGS sequence"/>
</dbReference>
<evidence type="ECO:0000256" key="1">
    <source>
        <dbReference type="ARBA" id="ARBA00010641"/>
    </source>
</evidence>
<dbReference type="GO" id="GO:0003677">
    <property type="term" value="F:DNA binding"/>
    <property type="evidence" value="ECO:0007669"/>
    <property type="project" value="InterPro"/>
</dbReference>
<sequence length="155" mass="18053">MQDFILKRVSNQQIAEDLTSDVFEKVLKSINDFQWQGITVSAWIFRIARNHVIDYYRKNSKRKKDTSLDKVVNIVASSAPSAETEMQADEAEAGLYNALRELKQEDQYLVYYKFFEELSNKQISKLTGMSETNIGTRLHRIRKRLGTILEKKQLS</sequence>
<dbReference type="InterPro" id="IPR036388">
    <property type="entry name" value="WH-like_DNA-bd_sf"/>
</dbReference>
<dbReference type="InterPro" id="IPR007627">
    <property type="entry name" value="RNA_pol_sigma70_r2"/>
</dbReference>
<dbReference type="SUPFAM" id="SSF88946">
    <property type="entry name" value="Sigma2 domain of RNA polymerase sigma factors"/>
    <property type="match status" value="1"/>
</dbReference>
<dbReference type="Gene3D" id="1.10.1740.10">
    <property type="match status" value="1"/>
</dbReference>
<dbReference type="GO" id="GO:0016987">
    <property type="term" value="F:sigma factor activity"/>
    <property type="evidence" value="ECO:0007669"/>
    <property type="project" value="UniProtKB-KW"/>
</dbReference>
<evidence type="ECO:0000259" key="5">
    <source>
        <dbReference type="Pfam" id="PF04542"/>
    </source>
</evidence>
<name>A0A136M0J2_9BACT</name>
<dbReference type="SUPFAM" id="SSF88659">
    <property type="entry name" value="Sigma3 and sigma4 domains of RNA polymerase sigma factors"/>
    <property type="match status" value="1"/>
</dbReference>
<dbReference type="InterPro" id="IPR013325">
    <property type="entry name" value="RNA_pol_sigma_r2"/>
</dbReference>
<dbReference type="STRING" id="1617426.TR69_WS6001000291"/>
<comment type="caution">
    <text evidence="7">The sequence shown here is derived from an EMBL/GenBank/DDBJ whole genome shotgun (WGS) entry which is preliminary data.</text>
</comment>
<dbReference type="NCBIfam" id="TIGR02937">
    <property type="entry name" value="sigma70-ECF"/>
    <property type="match status" value="1"/>
</dbReference>
<feature type="domain" description="RNA polymerase sigma-70 region 2" evidence="5">
    <location>
        <begin position="6"/>
        <end position="61"/>
    </location>
</feature>
<reference evidence="7 8" key="1">
    <citation type="submission" date="2015-02" db="EMBL/GenBank/DDBJ databases">
        <title>Improved understanding of the partial-nitritation anammox process through 23 genomes representing the majority of the microbial community.</title>
        <authorList>
            <person name="Speth D.R."/>
            <person name="In T Zandt M."/>
            <person name="Guerrero Cruz S."/>
            <person name="Jetten M.S."/>
            <person name="Dutilh B.E."/>
        </authorList>
    </citation>
    <scope>NUCLEOTIDE SEQUENCE [LARGE SCALE GENOMIC DNA]</scope>
    <source>
        <strain evidence="7">OLB20</strain>
    </source>
</reference>
<dbReference type="Gene3D" id="1.10.10.10">
    <property type="entry name" value="Winged helix-like DNA-binding domain superfamily/Winged helix DNA-binding domain"/>
    <property type="match status" value="1"/>
</dbReference>
<dbReference type="AlphaFoldDB" id="A0A136M0J2"/>
<evidence type="ECO:0000259" key="6">
    <source>
        <dbReference type="Pfam" id="PF08281"/>
    </source>
</evidence>
<evidence type="ECO:0000256" key="4">
    <source>
        <dbReference type="ARBA" id="ARBA00023163"/>
    </source>
</evidence>
<dbReference type="Pfam" id="PF08281">
    <property type="entry name" value="Sigma70_r4_2"/>
    <property type="match status" value="1"/>
</dbReference>
<accession>A0A136M0J2</accession>
<feature type="domain" description="RNA polymerase sigma factor 70 region 4 type 2" evidence="6">
    <location>
        <begin position="95"/>
        <end position="145"/>
    </location>
</feature>
<dbReference type="InterPro" id="IPR013249">
    <property type="entry name" value="RNA_pol_sigma70_r4_t2"/>
</dbReference>